<evidence type="ECO:0000259" key="2">
    <source>
        <dbReference type="Pfam" id="PF22725"/>
    </source>
</evidence>
<dbReference type="InterPro" id="IPR055170">
    <property type="entry name" value="GFO_IDH_MocA-like_dom"/>
</dbReference>
<evidence type="ECO:0000313" key="4">
    <source>
        <dbReference type="Proteomes" id="UP001523216"/>
    </source>
</evidence>
<dbReference type="InterPro" id="IPR051317">
    <property type="entry name" value="Gfo/Idh/MocA_oxidoreduct"/>
</dbReference>
<organism evidence="3 4">
    <name type="scientific">Paractinoplanes hotanensis</name>
    <dbReference type="NCBI Taxonomy" id="2906497"/>
    <lineage>
        <taxon>Bacteria</taxon>
        <taxon>Bacillati</taxon>
        <taxon>Actinomycetota</taxon>
        <taxon>Actinomycetes</taxon>
        <taxon>Micromonosporales</taxon>
        <taxon>Micromonosporaceae</taxon>
        <taxon>Paractinoplanes</taxon>
    </lineage>
</organism>
<dbReference type="Gene3D" id="3.40.50.720">
    <property type="entry name" value="NAD(P)-binding Rossmann-like Domain"/>
    <property type="match status" value="1"/>
</dbReference>
<reference evidence="3 4" key="1">
    <citation type="submission" date="2022-06" db="EMBL/GenBank/DDBJ databases">
        <title>Actinoplanes abujensis sp. nov., isolated from Nigerian arid soil.</title>
        <authorList>
            <person name="Ding P."/>
        </authorList>
    </citation>
    <scope>NUCLEOTIDE SEQUENCE [LARGE SCALE GENOMIC DNA]</scope>
    <source>
        <strain evidence="4">TRM88002</strain>
    </source>
</reference>
<evidence type="ECO:0000313" key="3">
    <source>
        <dbReference type="EMBL" id="MCM4078713.1"/>
    </source>
</evidence>
<sequence length="325" mass="34378">MTALSNIPWTYLVGLHDLPGSPGTDAAARFGCRNFVSFDALLSAADAVIIATPNNTHSVLACEALRLRRAVLCEKPMATSVTDAERMVEHAASAGQVASVGFNYRYLPAVRTAVSAIRAGVIGEMVSVRLSLCRRSGSTHNPAAWRQSPEQGLTGGATGDLGVHLFDLLRAISGKEIVIDSCGATVRSAGAAGNGRASADTFAAVEGRLEGGAEFVAVASKIARRATFSMRISGSTGRIEYRSTNAELRILKMNGEVADFRMPESATSAPVAGEIHGWEHSFEMQLREWSLQVTGSATPRTLATFNDGLAAQRVLGWINSRSVVT</sequence>
<dbReference type="SUPFAM" id="SSF51735">
    <property type="entry name" value="NAD(P)-binding Rossmann-fold domains"/>
    <property type="match status" value="1"/>
</dbReference>
<dbReference type="InterPro" id="IPR000683">
    <property type="entry name" value="Gfo/Idh/MocA-like_OxRdtase_N"/>
</dbReference>
<dbReference type="Proteomes" id="UP001523216">
    <property type="component" value="Unassembled WGS sequence"/>
</dbReference>
<proteinExistence type="predicted"/>
<dbReference type="InterPro" id="IPR036291">
    <property type="entry name" value="NAD(P)-bd_dom_sf"/>
</dbReference>
<dbReference type="SUPFAM" id="SSF55347">
    <property type="entry name" value="Glyceraldehyde-3-phosphate dehydrogenase-like, C-terminal domain"/>
    <property type="match status" value="1"/>
</dbReference>
<dbReference type="EMBL" id="JAMQOL010000017">
    <property type="protein sequence ID" value="MCM4078713.1"/>
    <property type="molecule type" value="Genomic_DNA"/>
</dbReference>
<dbReference type="PANTHER" id="PTHR43708">
    <property type="entry name" value="CONSERVED EXPRESSED OXIDOREDUCTASE (EUROFUNG)"/>
    <property type="match status" value="1"/>
</dbReference>
<accession>A0ABT0XY45</accession>
<feature type="domain" description="Gfo/Idh/MocA-like oxidoreductase N-terminal" evidence="1">
    <location>
        <begin position="13"/>
        <end position="102"/>
    </location>
</feature>
<dbReference type="Pfam" id="PF01408">
    <property type="entry name" value="GFO_IDH_MocA"/>
    <property type="match status" value="1"/>
</dbReference>
<dbReference type="PANTHER" id="PTHR43708:SF3">
    <property type="entry name" value="OXIDOREDUCTASE"/>
    <property type="match status" value="1"/>
</dbReference>
<dbReference type="Pfam" id="PF22725">
    <property type="entry name" value="GFO_IDH_MocA_C3"/>
    <property type="match status" value="1"/>
</dbReference>
<comment type="caution">
    <text evidence="3">The sequence shown here is derived from an EMBL/GenBank/DDBJ whole genome shotgun (WGS) entry which is preliminary data.</text>
</comment>
<name>A0ABT0XY45_9ACTN</name>
<feature type="domain" description="GFO/IDH/MocA-like oxidoreductase" evidence="2">
    <location>
        <begin position="110"/>
        <end position="240"/>
    </location>
</feature>
<dbReference type="Gene3D" id="3.30.360.10">
    <property type="entry name" value="Dihydrodipicolinate Reductase, domain 2"/>
    <property type="match status" value="1"/>
</dbReference>
<protein>
    <submittedName>
        <fullName evidence="3">Gfo/Idh/MocA family oxidoreductase</fullName>
    </submittedName>
</protein>
<evidence type="ECO:0000259" key="1">
    <source>
        <dbReference type="Pfam" id="PF01408"/>
    </source>
</evidence>
<gene>
    <name evidence="3" type="ORF">LXN57_14150</name>
</gene>
<keyword evidence="4" id="KW-1185">Reference proteome</keyword>